<sequence length="100" mass="11357">MPTIFPARTLDPFHPNFGSVFFARDIFPPQRKTPFARRQQKVTFPAFDSLLILRAPLPAFKGWGDQQWNSWRDVIPPETASSSRGNEERGQGTGGDVHLF</sequence>
<feature type="compositionally biased region" description="Gly residues" evidence="1">
    <location>
        <begin position="91"/>
        <end position="100"/>
    </location>
</feature>
<name>A0AAV4NGK3_CAEEX</name>
<organism evidence="2 3">
    <name type="scientific">Caerostris extrusa</name>
    <name type="common">Bark spider</name>
    <name type="synonym">Caerostris bankana</name>
    <dbReference type="NCBI Taxonomy" id="172846"/>
    <lineage>
        <taxon>Eukaryota</taxon>
        <taxon>Metazoa</taxon>
        <taxon>Ecdysozoa</taxon>
        <taxon>Arthropoda</taxon>
        <taxon>Chelicerata</taxon>
        <taxon>Arachnida</taxon>
        <taxon>Araneae</taxon>
        <taxon>Araneomorphae</taxon>
        <taxon>Entelegynae</taxon>
        <taxon>Araneoidea</taxon>
        <taxon>Araneidae</taxon>
        <taxon>Caerostris</taxon>
    </lineage>
</organism>
<proteinExistence type="predicted"/>
<dbReference type="EMBL" id="BPLR01003270">
    <property type="protein sequence ID" value="GIX82841.1"/>
    <property type="molecule type" value="Genomic_DNA"/>
</dbReference>
<dbReference type="Proteomes" id="UP001054945">
    <property type="component" value="Unassembled WGS sequence"/>
</dbReference>
<comment type="caution">
    <text evidence="2">The sequence shown here is derived from an EMBL/GenBank/DDBJ whole genome shotgun (WGS) entry which is preliminary data.</text>
</comment>
<dbReference type="AlphaFoldDB" id="A0AAV4NGK3"/>
<protein>
    <submittedName>
        <fullName evidence="2">Uncharacterized protein</fullName>
    </submittedName>
</protein>
<feature type="region of interest" description="Disordered" evidence="1">
    <location>
        <begin position="74"/>
        <end position="100"/>
    </location>
</feature>
<accession>A0AAV4NGK3</accession>
<gene>
    <name evidence="2" type="ORF">CEXT_370221</name>
</gene>
<keyword evidence="3" id="KW-1185">Reference proteome</keyword>
<reference evidence="2 3" key="1">
    <citation type="submission" date="2021-06" db="EMBL/GenBank/DDBJ databases">
        <title>Caerostris extrusa draft genome.</title>
        <authorList>
            <person name="Kono N."/>
            <person name="Arakawa K."/>
        </authorList>
    </citation>
    <scope>NUCLEOTIDE SEQUENCE [LARGE SCALE GENOMIC DNA]</scope>
</reference>
<evidence type="ECO:0000313" key="2">
    <source>
        <dbReference type="EMBL" id="GIX82841.1"/>
    </source>
</evidence>
<evidence type="ECO:0000313" key="3">
    <source>
        <dbReference type="Proteomes" id="UP001054945"/>
    </source>
</evidence>
<evidence type="ECO:0000256" key="1">
    <source>
        <dbReference type="SAM" id="MobiDB-lite"/>
    </source>
</evidence>